<reference evidence="2" key="1">
    <citation type="journal article" date="2011" name="Genome Biol.">
        <title>Comparative and functional genomics provide insights into the pathogenicity of dermatophytic fungi.</title>
        <authorList>
            <person name="Burmester A."/>
            <person name="Shelest E."/>
            <person name="Gloeckner G."/>
            <person name="Heddergott C."/>
            <person name="Schindler S."/>
            <person name="Staib P."/>
            <person name="Heidel A."/>
            <person name="Felder M."/>
            <person name="Petzold A."/>
            <person name="Szafranski K."/>
            <person name="Feuermann M."/>
            <person name="Pedruzzi I."/>
            <person name="Priebe S."/>
            <person name="Groth M."/>
            <person name="Winkler R."/>
            <person name="Li W."/>
            <person name="Kniemeyer O."/>
            <person name="Schroeckh V."/>
            <person name="Hertweck C."/>
            <person name="Hube B."/>
            <person name="White T.C."/>
            <person name="Platzer M."/>
            <person name="Guthke R."/>
            <person name="Heitman J."/>
            <person name="Woestemeyer J."/>
            <person name="Zipfel P.F."/>
            <person name="Monod M."/>
            <person name="Brakhage A.A."/>
        </authorList>
    </citation>
    <scope>NUCLEOTIDE SEQUENCE [LARGE SCALE GENOMIC DNA]</scope>
    <source>
        <strain evidence="2">ATCC MYA-4681 / CBS 112371</strain>
    </source>
</reference>
<comment type="caution">
    <text evidence="1">The sequence shown here is derived from an EMBL/GenBank/DDBJ whole genome shotgun (WGS) entry which is preliminary data.</text>
</comment>
<name>D4B428_ARTBC</name>
<evidence type="ECO:0000313" key="2">
    <source>
        <dbReference type="Proteomes" id="UP000008866"/>
    </source>
</evidence>
<dbReference type="KEGG" id="abe:ARB_03217"/>
<evidence type="ECO:0000313" key="1">
    <source>
        <dbReference type="EMBL" id="EFE29876.1"/>
    </source>
</evidence>
<dbReference type="STRING" id="663331.D4B428"/>
<gene>
    <name evidence="1" type="ORF">ARB_03217</name>
</gene>
<organism evidence="1 2">
    <name type="scientific">Arthroderma benhamiae (strain ATCC MYA-4681 / CBS 112371)</name>
    <name type="common">Trichophyton mentagrophytes</name>
    <dbReference type="NCBI Taxonomy" id="663331"/>
    <lineage>
        <taxon>Eukaryota</taxon>
        <taxon>Fungi</taxon>
        <taxon>Dikarya</taxon>
        <taxon>Ascomycota</taxon>
        <taxon>Pezizomycotina</taxon>
        <taxon>Eurotiomycetes</taxon>
        <taxon>Eurotiomycetidae</taxon>
        <taxon>Onygenales</taxon>
        <taxon>Arthrodermataceae</taxon>
        <taxon>Trichophyton</taxon>
    </lineage>
</organism>
<protein>
    <submittedName>
        <fullName evidence="1">Uncharacterized protein</fullName>
    </submittedName>
</protein>
<keyword evidence="2" id="KW-1185">Reference proteome</keyword>
<accession>D4B428</accession>
<dbReference type="AlphaFoldDB" id="D4B428"/>
<dbReference type="Proteomes" id="UP000008866">
    <property type="component" value="Unassembled WGS sequence"/>
</dbReference>
<dbReference type="HOGENOM" id="CLU_1156128_0_0_1"/>
<dbReference type="RefSeq" id="XP_003010516.1">
    <property type="nucleotide sequence ID" value="XM_003010470.1"/>
</dbReference>
<proteinExistence type="predicted"/>
<sequence length="240" mass="26269">MILIQGYNHLDFSRPSFLQVMIHLLGHADPTVAQGTLYMLPPGSQTSPAAILLSSLPPPCRSLSSSPSAFLFCEVKIKSYHVMYDLHAESAVAVETSGESTNRKAESNERLLLNQIIVRISNIFPDNNRQDTAGTASLIASTASLPSHHEHAPCMIWTTATRRFRLELFSISPLHSSESTDLVLGAIYSPAEPGMAVDTSYLTSQVNSIVEQLHGLFDDIGVPHHERESRESEVSALISF</sequence>
<dbReference type="GeneID" id="9524628"/>
<dbReference type="EMBL" id="ABSU01000034">
    <property type="protein sequence ID" value="EFE29876.1"/>
    <property type="molecule type" value="Genomic_DNA"/>
</dbReference>